<comment type="caution">
    <text evidence="2">The sequence shown here is derived from an EMBL/GenBank/DDBJ whole genome shotgun (WGS) entry which is preliminary data.</text>
</comment>
<dbReference type="RefSeq" id="WP_211325547.1">
    <property type="nucleotide sequence ID" value="NZ_QNRR01000004.1"/>
</dbReference>
<evidence type="ECO:0000256" key="1">
    <source>
        <dbReference type="SAM" id="SignalP"/>
    </source>
</evidence>
<dbReference type="Proteomes" id="UP000253426">
    <property type="component" value="Unassembled WGS sequence"/>
</dbReference>
<accession>A0A366HMV6</accession>
<dbReference type="SUPFAM" id="SSF53474">
    <property type="entry name" value="alpha/beta-Hydrolases"/>
    <property type="match status" value="1"/>
</dbReference>
<gene>
    <name evidence="2" type="ORF">DES53_104308</name>
</gene>
<proteinExistence type="predicted"/>
<dbReference type="EMBL" id="QNRR01000004">
    <property type="protein sequence ID" value="RBP44487.1"/>
    <property type="molecule type" value="Genomic_DNA"/>
</dbReference>
<keyword evidence="3" id="KW-1185">Reference proteome</keyword>
<keyword evidence="1" id="KW-0732">Signal</keyword>
<evidence type="ECO:0000313" key="3">
    <source>
        <dbReference type="Proteomes" id="UP000253426"/>
    </source>
</evidence>
<name>A0A366HMV6_9BACT</name>
<organism evidence="2 3">
    <name type="scientific">Roseimicrobium gellanilyticum</name>
    <dbReference type="NCBI Taxonomy" id="748857"/>
    <lineage>
        <taxon>Bacteria</taxon>
        <taxon>Pseudomonadati</taxon>
        <taxon>Verrucomicrobiota</taxon>
        <taxon>Verrucomicrobiia</taxon>
        <taxon>Verrucomicrobiales</taxon>
        <taxon>Verrucomicrobiaceae</taxon>
        <taxon>Roseimicrobium</taxon>
    </lineage>
</organism>
<dbReference type="Gene3D" id="3.40.50.1820">
    <property type="entry name" value="alpha/beta hydrolase"/>
    <property type="match status" value="1"/>
</dbReference>
<protein>
    <submittedName>
        <fullName evidence="2">Uncharacterized protein</fullName>
    </submittedName>
</protein>
<evidence type="ECO:0000313" key="2">
    <source>
        <dbReference type="EMBL" id="RBP44487.1"/>
    </source>
</evidence>
<dbReference type="InterPro" id="IPR029058">
    <property type="entry name" value="AB_hydrolase_fold"/>
</dbReference>
<dbReference type="AlphaFoldDB" id="A0A366HMV6"/>
<reference evidence="2 3" key="1">
    <citation type="submission" date="2018-06" db="EMBL/GenBank/DDBJ databases">
        <title>Genomic Encyclopedia of Type Strains, Phase IV (KMG-IV): sequencing the most valuable type-strain genomes for metagenomic binning, comparative biology and taxonomic classification.</title>
        <authorList>
            <person name="Goeker M."/>
        </authorList>
    </citation>
    <scope>NUCLEOTIDE SEQUENCE [LARGE SCALE GENOMIC DNA]</scope>
    <source>
        <strain evidence="2 3">DSM 25532</strain>
    </source>
</reference>
<feature type="chain" id="PRO_5016588135" evidence="1">
    <location>
        <begin position="25"/>
        <end position="301"/>
    </location>
</feature>
<feature type="signal peptide" evidence="1">
    <location>
        <begin position="1"/>
        <end position="24"/>
    </location>
</feature>
<sequence length="301" mass="33409">MNTHSPSALLLRGCFIFFTMLAMAGGQELPDLSSVPTDLTVPAMEGEDATPTAGHRVRQTTPGWEGTQVHHALYLPTDWTPKGGKKFPVIAEYAGNGGYKNKYGDVSEGTVQGSNLGYGLSNGQGFIWVCLPYIEMADGTKRNATKWWGDVIETNRYATATLKMVAEKYGADIDCMILAGFSRGAIACNYLGLHNDIVAPQWRAFFCHSHYDGVNARWPYAGADRASALERLQRLEGRPQWISHEGSTKGVEEYLQSTGVKGDFTFRAIPFRNHSDQWVLRDIPERKAAREWLLAVTADWR</sequence>